<organism evidence="3 4">
    <name type="scientific">Morchella conica CCBAS932</name>
    <dbReference type="NCBI Taxonomy" id="1392247"/>
    <lineage>
        <taxon>Eukaryota</taxon>
        <taxon>Fungi</taxon>
        <taxon>Dikarya</taxon>
        <taxon>Ascomycota</taxon>
        <taxon>Pezizomycotina</taxon>
        <taxon>Pezizomycetes</taxon>
        <taxon>Pezizales</taxon>
        <taxon>Morchellaceae</taxon>
        <taxon>Morchella</taxon>
    </lineage>
</organism>
<reference evidence="3 4" key="1">
    <citation type="journal article" date="2018" name="Nat. Ecol. Evol.">
        <title>Pezizomycetes genomes reveal the molecular basis of ectomycorrhizal truffle lifestyle.</title>
        <authorList>
            <person name="Murat C."/>
            <person name="Payen T."/>
            <person name="Noel B."/>
            <person name="Kuo A."/>
            <person name="Morin E."/>
            <person name="Chen J."/>
            <person name="Kohler A."/>
            <person name="Krizsan K."/>
            <person name="Balestrini R."/>
            <person name="Da Silva C."/>
            <person name="Montanini B."/>
            <person name="Hainaut M."/>
            <person name="Levati E."/>
            <person name="Barry K.W."/>
            <person name="Belfiori B."/>
            <person name="Cichocki N."/>
            <person name="Clum A."/>
            <person name="Dockter R.B."/>
            <person name="Fauchery L."/>
            <person name="Guy J."/>
            <person name="Iotti M."/>
            <person name="Le Tacon F."/>
            <person name="Lindquist E.A."/>
            <person name="Lipzen A."/>
            <person name="Malagnac F."/>
            <person name="Mello A."/>
            <person name="Molinier V."/>
            <person name="Miyauchi S."/>
            <person name="Poulain J."/>
            <person name="Riccioni C."/>
            <person name="Rubini A."/>
            <person name="Sitrit Y."/>
            <person name="Splivallo R."/>
            <person name="Traeger S."/>
            <person name="Wang M."/>
            <person name="Zifcakova L."/>
            <person name="Wipf D."/>
            <person name="Zambonelli A."/>
            <person name="Paolocci F."/>
            <person name="Nowrousian M."/>
            <person name="Ottonello S."/>
            <person name="Baldrian P."/>
            <person name="Spatafora J.W."/>
            <person name="Henrissat B."/>
            <person name="Nagy L.G."/>
            <person name="Aury J.M."/>
            <person name="Wincker P."/>
            <person name="Grigoriev I.V."/>
            <person name="Bonfante P."/>
            <person name="Martin F.M."/>
        </authorList>
    </citation>
    <scope>NUCLEOTIDE SEQUENCE [LARGE SCALE GENOMIC DNA]</scope>
    <source>
        <strain evidence="3 4">CCBAS932</strain>
    </source>
</reference>
<protein>
    <recommendedName>
        <fullName evidence="5">KaiC-like domain-containing protein</fullName>
    </recommendedName>
</protein>
<comment type="similarity">
    <text evidence="2">Belongs to the ELP6 family.</text>
</comment>
<accession>A0A3N4KUK9</accession>
<dbReference type="InterPro" id="IPR027417">
    <property type="entry name" value="P-loop_NTPase"/>
</dbReference>
<sequence length="258" mass="27362">MTRTSDKPHYASLPGEDELVLVTSVLGASASWLAHAFLKEALTAGERAVVFVSFTRDLGFHSECLRKLGIDLTAYGAKGRFTFVDGLSKLFSPSTPGPSSAAAGALSATGGIKGIMNGITQAVRRLTAGSGKPLLILENPEFLSAALESVGVVEMGDMVMELREISYGVIIMVNADSAFLQEPRTRLEIDHTAFVINLSHSAAWTVGLRLLDTGIAKDVSGVIRVTRGVGDTSAEEKEVLYYVGDGAVEVFDRGQVRG</sequence>
<name>A0A3N4KUK9_9PEZI</name>
<dbReference type="STRING" id="1392247.A0A3N4KUK9"/>
<dbReference type="GO" id="GO:0033588">
    <property type="term" value="C:elongator holoenzyme complex"/>
    <property type="evidence" value="ECO:0007669"/>
    <property type="project" value="InterPro"/>
</dbReference>
<dbReference type="UniPathway" id="UPA00988"/>
<dbReference type="AlphaFoldDB" id="A0A3N4KUK9"/>
<evidence type="ECO:0000313" key="4">
    <source>
        <dbReference type="Proteomes" id="UP000277580"/>
    </source>
</evidence>
<comment type="pathway">
    <text evidence="1">tRNA modification; 5-methoxycarbonylmethyl-2-thiouridine-tRNA biosynthesis.</text>
</comment>
<dbReference type="EMBL" id="ML119152">
    <property type="protein sequence ID" value="RPB09465.1"/>
    <property type="molecule type" value="Genomic_DNA"/>
</dbReference>
<evidence type="ECO:0000256" key="2">
    <source>
        <dbReference type="ARBA" id="ARBA00008837"/>
    </source>
</evidence>
<evidence type="ECO:0000256" key="1">
    <source>
        <dbReference type="ARBA" id="ARBA00005043"/>
    </source>
</evidence>
<evidence type="ECO:0008006" key="5">
    <source>
        <dbReference type="Google" id="ProtNLM"/>
    </source>
</evidence>
<dbReference type="Gene3D" id="3.40.50.300">
    <property type="entry name" value="P-loop containing nucleotide triphosphate hydrolases"/>
    <property type="match status" value="1"/>
</dbReference>
<proteinExistence type="inferred from homology"/>
<dbReference type="InParanoid" id="A0A3N4KUK9"/>
<dbReference type="GO" id="GO:0002098">
    <property type="term" value="P:tRNA wobble uridine modification"/>
    <property type="evidence" value="ECO:0007669"/>
    <property type="project" value="InterPro"/>
</dbReference>
<dbReference type="Proteomes" id="UP000277580">
    <property type="component" value="Unassembled WGS sequence"/>
</dbReference>
<dbReference type="InterPro" id="IPR018627">
    <property type="entry name" value="ELP6"/>
</dbReference>
<dbReference type="PANTHER" id="PTHR16184">
    <property type="entry name" value="ELONGATOR COMPLEX PROTEIN 6"/>
    <property type="match status" value="1"/>
</dbReference>
<dbReference type="PANTHER" id="PTHR16184:SF6">
    <property type="entry name" value="ELONGATOR COMPLEX PROTEIN 6"/>
    <property type="match status" value="1"/>
</dbReference>
<evidence type="ECO:0000313" key="3">
    <source>
        <dbReference type="EMBL" id="RPB09465.1"/>
    </source>
</evidence>
<gene>
    <name evidence="3" type="ORF">P167DRAFT_608014</name>
</gene>
<dbReference type="OrthoDB" id="9995306at2759"/>
<keyword evidence="4" id="KW-1185">Reference proteome</keyword>
<dbReference type="Pfam" id="PF09807">
    <property type="entry name" value="ELP6"/>
    <property type="match status" value="1"/>
</dbReference>
<dbReference type="CDD" id="cd19495">
    <property type="entry name" value="Elp6"/>
    <property type="match status" value="1"/>
</dbReference>